<dbReference type="InterPro" id="IPR043872">
    <property type="entry name" value="DUF5832"/>
</dbReference>
<dbReference type="Pfam" id="PF19150">
    <property type="entry name" value="DUF5832"/>
    <property type="match status" value="1"/>
</dbReference>
<organism evidence="2">
    <name type="scientific">Iridovirus sp</name>
    <dbReference type="NCBI Taxonomy" id="135728"/>
    <lineage>
        <taxon>Viruses</taxon>
        <taxon>Varidnaviria</taxon>
        <taxon>Bamfordvirae</taxon>
        <taxon>Nucleocytoviricota</taxon>
        <taxon>Megaviricetes</taxon>
        <taxon>Pimascovirales</taxon>
        <taxon>Pimascovirales incertae sedis</taxon>
        <taxon>Iridoviridae</taxon>
        <taxon>Betairidovirinae</taxon>
        <taxon>Iridovirus</taxon>
    </lineage>
</organism>
<keyword evidence="1" id="KW-0175">Coiled coil</keyword>
<accession>A0AAU7YCV7</accession>
<proteinExistence type="predicted"/>
<dbReference type="EMBL" id="PP847201">
    <property type="protein sequence ID" value="XBY85760.1"/>
    <property type="molecule type" value="Genomic_DNA"/>
</dbReference>
<protein>
    <submittedName>
        <fullName evidence="2">Uncharacterized protein</fullName>
    </submittedName>
</protein>
<reference evidence="2" key="1">
    <citation type="submission" date="2024-05" db="EMBL/GenBank/DDBJ databases">
        <title>Complete genomes of an iridovirus, and two densoviruses identified in lab reared social spiders in California, USA.</title>
        <authorList>
            <person name="Millerwise S."/>
            <person name="Lund M.C."/>
            <person name="Schmidlin K."/>
            <person name="Kraberger S."/>
            <person name="Harrison J."/>
            <person name="Cease A."/>
            <person name="Pinter-Wollman N."/>
            <person name="Varsani A."/>
        </authorList>
    </citation>
    <scope>NUCLEOTIDE SEQUENCE</scope>
    <source>
        <strain evidence="2">SocP20</strain>
    </source>
</reference>
<sequence>MEHIAEISSLTDPHFLRENKNSFIPDTDPPLSKIETINALSELSIGSSQEIKNPDRKTYLKLGFGKPLFTRADRHYVDPPLSNQDIGLISFVPCNDAKPNKYGVYGFAKIRGTFANVDESDQRALELIQKHDSVHKIYHVKVGTPFPIVHPKISSHYAASVNEIDVKADAKNEISRFVKTAGEEDKKIMEELKEREKQLKEDVSKTPEQKLNELTPLDKYIYARKRLSDNLFVFEEHRKKLHDVKKVILQAELEANSLEETNPEVINQYKEKYEKAAKEAGIDKSTDAMAIMIKENFYNKPNLQKIFSENLV</sequence>
<evidence type="ECO:0000313" key="2">
    <source>
        <dbReference type="EMBL" id="XBY85760.1"/>
    </source>
</evidence>
<name>A0AAU7YCV7_9VIRU</name>
<evidence type="ECO:0000256" key="1">
    <source>
        <dbReference type="SAM" id="Coils"/>
    </source>
</evidence>
<feature type="coiled-coil region" evidence="1">
    <location>
        <begin position="182"/>
        <end position="209"/>
    </location>
</feature>